<dbReference type="Proteomes" id="UP000695022">
    <property type="component" value="Unplaced"/>
</dbReference>
<accession>A0ABM1F5U3</accession>
<keyword evidence="5" id="KW-1185">Reference proteome</keyword>
<dbReference type="PANTHER" id="PTHR23043">
    <property type="entry name" value="HYPOXIA-INDUCIBLE FACTOR 1 ALPHA"/>
    <property type="match status" value="1"/>
</dbReference>
<dbReference type="CDD" id="cd00130">
    <property type="entry name" value="PAS"/>
    <property type="match status" value="1"/>
</dbReference>
<evidence type="ECO:0000256" key="1">
    <source>
        <dbReference type="ARBA" id="ARBA00023015"/>
    </source>
</evidence>
<dbReference type="PANTHER" id="PTHR23043:SF26">
    <property type="entry name" value="PROTEIN TRACHEALESS"/>
    <property type="match status" value="1"/>
</dbReference>
<gene>
    <name evidence="6" type="primary">LOC106819734</name>
</gene>
<feature type="non-terminal residue" evidence="6">
    <location>
        <position position="1"/>
    </location>
</feature>
<evidence type="ECO:0000313" key="5">
    <source>
        <dbReference type="Proteomes" id="UP000695022"/>
    </source>
</evidence>
<proteinExistence type="predicted"/>
<feature type="compositionally biased region" description="Low complexity" evidence="4">
    <location>
        <begin position="39"/>
        <end position="52"/>
    </location>
</feature>
<evidence type="ECO:0000256" key="3">
    <source>
        <dbReference type="ARBA" id="ARBA00023242"/>
    </source>
</evidence>
<keyword evidence="3" id="KW-0539">Nucleus</keyword>
<protein>
    <submittedName>
        <fullName evidence="6">Neuronal PAS domain-containing protein 1-like</fullName>
    </submittedName>
</protein>
<keyword evidence="2" id="KW-0804">Transcription</keyword>
<keyword evidence="1" id="KW-0805">Transcription regulation</keyword>
<feature type="region of interest" description="Disordered" evidence="4">
    <location>
        <begin position="26"/>
        <end position="66"/>
    </location>
</feature>
<feature type="non-terminal residue" evidence="6">
    <location>
        <position position="93"/>
    </location>
</feature>
<dbReference type="Gene3D" id="3.30.450.20">
    <property type="entry name" value="PAS domain"/>
    <property type="match status" value="1"/>
</dbReference>
<reference evidence="6" key="1">
    <citation type="submission" date="2025-08" db="UniProtKB">
        <authorList>
            <consortium name="RefSeq"/>
        </authorList>
    </citation>
    <scope>IDENTIFICATION</scope>
</reference>
<dbReference type="GeneID" id="106819734"/>
<name>A0ABM1F5U3_PRICU</name>
<organism evidence="5 6">
    <name type="scientific">Priapulus caudatus</name>
    <name type="common">Priapulid worm</name>
    <dbReference type="NCBI Taxonomy" id="37621"/>
    <lineage>
        <taxon>Eukaryota</taxon>
        <taxon>Metazoa</taxon>
        <taxon>Ecdysozoa</taxon>
        <taxon>Scalidophora</taxon>
        <taxon>Priapulida</taxon>
        <taxon>Priapulimorpha</taxon>
        <taxon>Priapulimorphida</taxon>
        <taxon>Priapulidae</taxon>
        <taxon>Priapulus</taxon>
    </lineage>
</organism>
<sequence>SQVELTGSSFFDYVHHQDRAEVAEQLGMPLPQFNTGRHSPSLSDDGSSSSSSAAEKAYLMSNTPPHGYDIVFCARMKSTLTKRGVHVKSAGFR</sequence>
<dbReference type="InterPro" id="IPR000014">
    <property type="entry name" value="PAS"/>
</dbReference>
<dbReference type="RefSeq" id="XP_014679814.1">
    <property type="nucleotide sequence ID" value="XM_014824328.1"/>
</dbReference>
<evidence type="ECO:0000256" key="2">
    <source>
        <dbReference type="ARBA" id="ARBA00023163"/>
    </source>
</evidence>
<evidence type="ECO:0000313" key="6">
    <source>
        <dbReference type="RefSeq" id="XP_014679814.1"/>
    </source>
</evidence>
<evidence type="ECO:0000256" key="4">
    <source>
        <dbReference type="SAM" id="MobiDB-lite"/>
    </source>
</evidence>